<dbReference type="KEGG" id="rsi:Runsl_4668"/>
<dbReference type="Proteomes" id="UP000000493">
    <property type="component" value="Chromosome"/>
</dbReference>
<reference evidence="2" key="1">
    <citation type="submission" date="2011-06" db="EMBL/GenBank/DDBJ databases">
        <title>The complete genome of chromosome of Runella slithyformis DSM 19594.</title>
        <authorList>
            <consortium name="US DOE Joint Genome Institute (JGI-PGF)"/>
            <person name="Lucas S."/>
            <person name="Han J."/>
            <person name="Lapidus A."/>
            <person name="Bruce D."/>
            <person name="Goodwin L."/>
            <person name="Pitluck S."/>
            <person name="Peters L."/>
            <person name="Kyrpides N."/>
            <person name="Mavromatis K."/>
            <person name="Ivanova N."/>
            <person name="Ovchinnikova G."/>
            <person name="Zhang X."/>
            <person name="Misra M."/>
            <person name="Detter J.C."/>
            <person name="Tapia R."/>
            <person name="Han C."/>
            <person name="Land M."/>
            <person name="Hauser L."/>
            <person name="Markowitz V."/>
            <person name="Cheng J.-F."/>
            <person name="Hugenholtz P."/>
            <person name="Woyke T."/>
            <person name="Wu D."/>
            <person name="Tindall B."/>
            <person name="Faehrich R."/>
            <person name="Brambilla E."/>
            <person name="Klenk H.-P."/>
            <person name="Eisen J.A."/>
        </authorList>
    </citation>
    <scope>NUCLEOTIDE SEQUENCE [LARGE SCALE GENOMIC DNA]</scope>
    <source>
        <strain evidence="2">ATCC 29530 / DSM 19594 / LMG 11500 / NCIMB 11436 / LSU 4</strain>
    </source>
</reference>
<dbReference type="Pfam" id="PF20311">
    <property type="entry name" value="DUF6607"/>
    <property type="match status" value="1"/>
</dbReference>
<name>A0A7U3ZPI1_RUNSL</name>
<dbReference type="RefSeq" id="WP_013930276.1">
    <property type="nucleotide sequence ID" value="NC_015703.1"/>
</dbReference>
<evidence type="ECO:0000313" key="1">
    <source>
        <dbReference type="EMBL" id="AEI50987.1"/>
    </source>
</evidence>
<evidence type="ECO:0000313" key="2">
    <source>
        <dbReference type="Proteomes" id="UP000000493"/>
    </source>
</evidence>
<gene>
    <name evidence="1" type="ordered locus">Runsl_4668</name>
</gene>
<sequence length="304" mass="35724">MKKNLLIALFSTMYLAGYGQKSKDIEAIKGQCGCFDITFKYAETFSPDTSYKFHGRELAYGREYIVAVEESADKIVLEHLLVIKDTMIIKHWREDWTYQNPHLLTYHMTNDFRYLKVKNKNFQQGWTQSVYGTQDEPRYSGYGEWAHVNGKSVWESRADAALPRREYSTRNDYNVLSRGNRIHVTNKGYLHEQDNDKLKREEGKPDVLLANEKGLNDYVRIDMAKCEAAQKWWTANQSFWKEVRAAWQEVEDSHRSFRIKDTIDDQRLGSYIYDLEKNKDLPVSEVKGKMKAILDKFILWKTGI</sequence>
<protein>
    <submittedName>
        <fullName evidence="1">Uncharacterized protein</fullName>
    </submittedName>
</protein>
<proteinExistence type="predicted"/>
<organism evidence="1 2">
    <name type="scientific">Runella slithyformis (strain ATCC 29530 / DSM 19594 / LMG 11500 / NCIMB 11436 / LSU 4)</name>
    <dbReference type="NCBI Taxonomy" id="761193"/>
    <lineage>
        <taxon>Bacteria</taxon>
        <taxon>Pseudomonadati</taxon>
        <taxon>Bacteroidota</taxon>
        <taxon>Cytophagia</taxon>
        <taxon>Cytophagales</taxon>
        <taxon>Spirosomataceae</taxon>
        <taxon>Runella</taxon>
    </lineage>
</organism>
<reference evidence="1 2" key="2">
    <citation type="journal article" date="2012" name="Stand. Genomic Sci.">
        <title>Complete genome sequence of the aquatic bacterium Runella slithyformis type strain (LSU 4(T)).</title>
        <authorList>
            <person name="Copeland A."/>
            <person name="Zhang X."/>
            <person name="Misra M."/>
            <person name="Lapidus A."/>
            <person name="Nolan M."/>
            <person name="Lucas S."/>
            <person name="Deshpande S."/>
            <person name="Cheng J.F."/>
            <person name="Tapia R."/>
            <person name="Goodwin L.A."/>
            <person name="Pitluck S."/>
            <person name="Liolios K."/>
            <person name="Pagani I."/>
            <person name="Ivanova N."/>
            <person name="Mikhailova N."/>
            <person name="Pati A."/>
            <person name="Chen A."/>
            <person name="Palaniappan K."/>
            <person name="Land M."/>
            <person name="Hauser L."/>
            <person name="Pan C."/>
            <person name="Jeffries C.D."/>
            <person name="Detter J.C."/>
            <person name="Brambilla E.M."/>
            <person name="Rohde M."/>
            <person name="Djao O.D."/>
            <person name="Goker M."/>
            <person name="Sikorski J."/>
            <person name="Tindall B.J."/>
            <person name="Woyke T."/>
            <person name="Bristow J."/>
            <person name="Eisen J.A."/>
            <person name="Markowitz V."/>
            <person name="Hugenholtz P."/>
            <person name="Kyrpides N.C."/>
            <person name="Klenk H.P."/>
            <person name="Mavromatis K."/>
        </authorList>
    </citation>
    <scope>NUCLEOTIDE SEQUENCE [LARGE SCALE GENOMIC DNA]</scope>
    <source>
        <strain evidence="2">ATCC 29530 / DSM 19594 / LMG 11500 / NCIMB 11436 / LSU 4</strain>
    </source>
</reference>
<dbReference type="InterPro" id="IPR046715">
    <property type="entry name" value="DUF6607"/>
</dbReference>
<dbReference type="EMBL" id="CP002859">
    <property type="protein sequence ID" value="AEI50987.1"/>
    <property type="molecule type" value="Genomic_DNA"/>
</dbReference>
<accession>A0A7U3ZPI1</accession>
<keyword evidence="2" id="KW-1185">Reference proteome</keyword>
<dbReference type="AlphaFoldDB" id="A0A7U3ZPI1"/>